<gene>
    <name evidence="1" type="ORF">K8V47_06205</name>
</gene>
<evidence type="ECO:0000313" key="2">
    <source>
        <dbReference type="Proteomes" id="UP000711407"/>
    </source>
</evidence>
<reference evidence="1" key="2">
    <citation type="submission" date="2021-09" db="EMBL/GenBank/DDBJ databases">
        <authorList>
            <person name="Gilroy R."/>
        </authorList>
    </citation>
    <scope>NUCLEOTIDE SEQUENCE</scope>
    <source>
        <strain evidence="1">4100</strain>
    </source>
</reference>
<dbReference type="InterPro" id="IPR029052">
    <property type="entry name" value="Metallo-depent_PP-like"/>
</dbReference>
<dbReference type="Proteomes" id="UP000711407">
    <property type="component" value="Unassembled WGS sequence"/>
</dbReference>
<protein>
    <submittedName>
        <fullName evidence="1">Uncharacterized protein</fullName>
    </submittedName>
</protein>
<reference evidence="1" key="1">
    <citation type="journal article" date="2021" name="PeerJ">
        <title>Extensive microbial diversity within the chicken gut microbiome revealed by metagenomics and culture.</title>
        <authorList>
            <person name="Gilroy R."/>
            <person name="Ravi A."/>
            <person name="Getino M."/>
            <person name="Pursley I."/>
            <person name="Horton D.L."/>
            <person name="Alikhan N.F."/>
            <person name="Baker D."/>
            <person name="Gharbi K."/>
            <person name="Hall N."/>
            <person name="Watson M."/>
            <person name="Adriaenssens E.M."/>
            <person name="Foster-Nyarko E."/>
            <person name="Jarju S."/>
            <person name="Secka A."/>
            <person name="Antonio M."/>
            <person name="Oren A."/>
            <person name="Chaudhuri R.R."/>
            <person name="La Ragione R."/>
            <person name="Hildebrand F."/>
            <person name="Pallen M.J."/>
        </authorList>
    </citation>
    <scope>NUCLEOTIDE SEQUENCE</scope>
    <source>
        <strain evidence="1">4100</strain>
    </source>
</reference>
<accession>A0A921E9E2</accession>
<name>A0A921E9E2_9BACT</name>
<comment type="caution">
    <text evidence="1">The sequence shown here is derived from an EMBL/GenBank/DDBJ whole genome shotgun (WGS) entry which is preliminary data.</text>
</comment>
<evidence type="ECO:0000313" key="1">
    <source>
        <dbReference type="EMBL" id="HJE39331.1"/>
    </source>
</evidence>
<proteinExistence type="predicted"/>
<dbReference type="AlphaFoldDB" id="A0A921E9E2"/>
<dbReference type="EMBL" id="DYXT01000030">
    <property type="protein sequence ID" value="HJE39331.1"/>
    <property type="molecule type" value="Genomic_DNA"/>
</dbReference>
<dbReference type="SUPFAM" id="SSF56300">
    <property type="entry name" value="Metallo-dependent phosphatases"/>
    <property type="match status" value="1"/>
</dbReference>
<organism evidence="1 2">
    <name type="scientific">Candidatus Amulumruptor caecigallinarius</name>
    <dbReference type="NCBI Taxonomy" id="2109911"/>
    <lineage>
        <taxon>Bacteria</taxon>
        <taxon>Pseudomonadati</taxon>
        <taxon>Bacteroidota</taxon>
        <taxon>Bacteroidia</taxon>
        <taxon>Bacteroidales</taxon>
        <taxon>Muribaculaceae</taxon>
        <taxon>Candidatus Amulumruptor</taxon>
    </lineage>
</organism>
<sequence length="183" mass="20760">MLVIHPKDRTTAMLTALYDGMPDARLLDCTLSGKAIAHVLSHTPQSERIMLLGHGCDRGLFWREDDTKDGFDRIVVGHSHAYHLRRHGGNIVAVFCNADLYAKTEGLHGLYTGMIISEMSEAALYGIKTTQDELDRENDLFASRLRSLLDKEVPLHHIPLRMKEMDDARTPLTTFNYNNIHYL</sequence>